<dbReference type="InterPro" id="IPR029032">
    <property type="entry name" value="AhpD-like"/>
</dbReference>
<organism evidence="2 3">
    <name type="scientific">Terribacillus saccharophilus</name>
    <dbReference type="NCBI Taxonomy" id="361277"/>
    <lineage>
        <taxon>Bacteria</taxon>
        <taxon>Bacillati</taxon>
        <taxon>Bacillota</taxon>
        <taxon>Bacilli</taxon>
        <taxon>Bacillales</taxon>
        <taxon>Bacillaceae</taxon>
        <taxon>Terribacillus</taxon>
    </lineage>
</organism>
<gene>
    <name evidence="2" type="ORF">CHH64_10865</name>
</gene>
<dbReference type="InterPro" id="IPR003779">
    <property type="entry name" value="CMD-like"/>
</dbReference>
<evidence type="ECO:0000313" key="3">
    <source>
        <dbReference type="Proteomes" id="UP000216013"/>
    </source>
</evidence>
<feature type="domain" description="Carboxymuconolactone decarboxylase-like" evidence="1">
    <location>
        <begin position="46"/>
        <end position="88"/>
    </location>
</feature>
<evidence type="ECO:0000313" key="2">
    <source>
        <dbReference type="EMBL" id="PAD21043.1"/>
    </source>
</evidence>
<dbReference type="InterPro" id="IPR011990">
    <property type="entry name" value="TPR-like_helical_dom_sf"/>
</dbReference>
<dbReference type="Proteomes" id="UP000216013">
    <property type="component" value="Unassembled WGS sequence"/>
</dbReference>
<proteinExistence type="predicted"/>
<name>A0A268AA91_9BACI</name>
<protein>
    <recommendedName>
        <fullName evidence="1">Carboxymuconolactone decarboxylase-like domain-containing protein</fullName>
    </recommendedName>
</protein>
<sequence>MGYLLSSALAHGVNALNAYDEITNEELFQASYFDRLKEFSGLNRYVFDAFISFDQKTMKAGALSVKEKELIAIAVAHVTGPYCIQVIAAEPPFLLESLYHLTESLIHNGKLQEASNHVAEGLQLATKLQNQDFIHRYNVLIVTHFEVGEIEGKLSQAVHYFLDNEKDHDIPVYAKLLANYYESISNFEEANHYNKIALAIMEKKN</sequence>
<accession>A0A268AA91</accession>
<comment type="caution">
    <text evidence="2">The sequence shown here is derived from an EMBL/GenBank/DDBJ whole genome shotgun (WGS) entry which is preliminary data.</text>
</comment>
<dbReference type="Gene3D" id="1.20.1290.10">
    <property type="entry name" value="AhpD-like"/>
    <property type="match status" value="1"/>
</dbReference>
<dbReference type="Pfam" id="PF02627">
    <property type="entry name" value="CMD"/>
    <property type="match status" value="1"/>
</dbReference>
<reference evidence="2 3" key="1">
    <citation type="submission" date="2017-07" db="EMBL/GenBank/DDBJ databases">
        <title>Isolation and whole genome analysis of endospore-forming bacteria from heroin.</title>
        <authorList>
            <person name="Kalinowski J."/>
            <person name="Ahrens B."/>
            <person name="Al-Dilaimi A."/>
            <person name="Winkler A."/>
            <person name="Wibberg D."/>
            <person name="Schleenbecker U."/>
            <person name="Ruckert C."/>
            <person name="Wolfel R."/>
            <person name="Grass G."/>
        </authorList>
    </citation>
    <scope>NUCLEOTIDE SEQUENCE [LARGE SCALE GENOMIC DNA]</scope>
    <source>
        <strain evidence="2 3">7528</strain>
    </source>
</reference>
<evidence type="ECO:0000259" key="1">
    <source>
        <dbReference type="Pfam" id="PF02627"/>
    </source>
</evidence>
<dbReference type="EMBL" id="NPBV01000018">
    <property type="protein sequence ID" value="PAD21043.1"/>
    <property type="molecule type" value="Genomic_DNA"/>
</dbReference>
<dbReference type="AlphaFoldDB" id="A0A268AA91"/>
<dbReference type="GO" id="GO:0051920">
    <property type="term" value="F:peroxiredoxin activity"/>
    <property type="evidence" value="ECO:0007669"/>
    <property type="project" value="InterPro"/>
</dbReference>
<dbReference type="SUPFAM" id="SSF69118">
    <property type="entry name" value="AhpD-like"/>
    <property type="match status" value="1"/>
</dbReference>
<dbReference type="Gene3D" id="1.25.40.10">
    <property type="entry name" value="Tetratricopeptide repeat domain"/>
    <property type="match status" value="1"/>
</dbReference>